<evidence type="ECO:0000256" key="6">
    <source>
        <dbReference type="ARBA" id="ARBA00022801"/>
    </source>
</evidence>
<accession>A0A502FCS8</accession>
<dbReference type="PROSITE" id="PS00768">
    <property type="entry name" value="TRANSTHYRETIN_1"/>
    <property type="match status" value="1"/>
</dbReference>
<dbReference type="OrthoDB" id="9792386at2"/>
<proteinExistence type="inferred from homology"/>
<dbReference type="InterPro" id="IPR023419">
    <property type="entry name" value="Transthyretin_CS"/>
</dbReference>
<dbReference type="PANTHER" id="PTHR10395">
    <property type="entry name" value="URICASE AND TRANSTHYRETIN-RELATED"/>
    <property type="match status" value="1"/>
</dbReference>
<feature type="binding site" evidence="7">
    <location>
        <position position="42"/>
    </location>
    <ligand>
        <name>substrate</name>
    </ligand>
</feature>
<dbReference type="Pfam" id="PF00576">
    <property type="entry name" value="Transthyretin"/>
    <property type="match status" value="1"/>
</dbReference>
<dbReference type="CDD" id="cd05822">
    <property type="entry name" value="TLP_HIUase"/>
    <property type="match status" value="1"/>
</dbReference>
<dbReference type="Gene3D" id="2.60.40.180">
    <property type="entry name" value="Transthyretin/hydroxyisourate hydrolase domain"/>
    <property type="match status" value="1"/>
</dbReference>
<dbReference type="PANTHER" id="PTHR10395:SF7">
    <property type="entry name" value="5-HYDROXYISOURATE HYDROLASE"/>
    <property type="match status" value="1"/>
</dbReference>
<dbReference type="SUPFAM" id="SSF49472">
    <property type="entry name" value="Transthyretin (synonym: prealbumin)"/>
    <property type="match status" value="1"/>
</dbReference>
<dbReference type="RefSeq" id="WP_140852513.1">
    <property type="nucleotide sequence ID" value="NZ_RCZC01000011.1"/>
</dbReference>
<dbReference type="PRINTS" id="PR00189">
    <property type="entry name" value="TRNSTHYRETIN"/>
</dbReference>
<evidence type="ECO:0000256" key="8">
    <source>
        <dbReference type="RuleBase" id="RU361270"/>
    </source>
</evidence>
<feature type="binding site" evidence="7">
    <location>
        <position position="7"/>
    </location>
    <ligand>
        <name>substrate</name>
    </ligand>
</feature>
<dbReference type="NCBIfam" id="TIGR02962">
    <property type="entry name" value="hdxy_isourate"/>
    <property type="match status" value="1"/>
</dbReference>
<keyword evidence="6 8" id="KW-0378">Hydrolase</keyword>
<evidence type="ECO:0000259" key="9">
    <source>
        <dbReference type="Pfam" id="PF00576"/>
    </source>
</evidence>
<dbReference type="Proteomes" id="UP000319931">
    <property type="component" value="Unassembled WGS sequence"/>
</dbReference>
<dbReference type="GO" id="GO:0033971">
    <property type="term" value="F:hydroxyisourate hydrolase activity"/>
    <property type="evidence" value="ECO:0007669"/>
    <property type="project" value="UniProtKB-EC"/>
</dbReference>
<dbReference type="InterPro" id="IPR000895">
    <property type="entry name" value="Transthyretin/HIU_hydrolase"/>
</dbReference>
<comment type="caution">
    <text evidence="10">The sequence shown here is derived from an EMBL/GenBank/DDBJ whole genome shotgun (WGS) entry which is preliminary data.</text>
</comment>
<evidence type="ECO:0000256" key="1">
    <source>
        <dbReference type="ARBA" id="ARBA00001043"/>
    </source>
</evidence>
<dbReference type="PROSITE" id="PS00769">
    <property type="entry name" value="TRANSTHYRETIN_2"/>
    <property type="match status" value="1"/>
</dbReference>
<protein>
    <recommendedName>
        <fullName evidence="8">5-hydroxyisourate hydrolase</fullName>
        <shortName evidence="8">HIU hydrolase</shortName>
        <shortName evidence="8">HIUHase</shortName>
        <ecNumber evidence="8">3.5.2.17</ecNumber>
    </recommendedName>
</protein>
<name>A0A502FCS8_9SPHN</name>
<dbReference type="InterPro" id="IPR036817">
    <property type="entry name" value="Transthyretin/HIU_hydrolase_sf"/>
</dbReference>
<dbReference type="GO" id="GO:0006144">
    <property type="term" value="P:purine nucleobase metabolic process"/>
    <property type="evidence" value="ECO:0007669"/>
    <property type="project" value="UniProtKB-KW"/>
</dbReference>
<comment type="subunit">
    <text evidence="4 8">Homotetramer.</text>
</comment>
<evidence type="ECO:0000313" key="10">
    <source>
        <dbReference type="EMBL" id="TPG47182.1"/>
    </source>
</evidence>
<evidence type="ECO:0000256" key="2">
    <source>
        <dbReference type="ARBA" id="ARBA00002704"/>
    </source>
</evidence>
<reference evidence="10 11" key="1">
    <citation type="journal article" date="2019" name="Environ. Microbiol.">
        <title>Species interactions and distinct microbial communities in high Arctic permafrost affected cryosols are associated with the CH4 and CO2 gas fluxes.</title>
        <authorList>
            <person name="Altshuler I."/>
            <person name="Hamel J."/>
            <person name="Turney S."/>
            <person name="Magnuson E."/>
            <person name="Levesque R."/>
            <person name="Greer C."/>
            <person name="Whyte L.G."/>
        </authorList>
    </citation>
    <scope>NUCLEOTIDE SEQUENCE [LARGE SCALE GENOMIC DNA]</scope>
    <source>
        <strain evidence="10 11">E6.1</strain>
    </source>
</reference>
<dbReference type="InterPro" id="IPR014306">
    <property type="entry name" value="Hydroxyisourate_hydrolase"/>
</dbReference>
<evidence type="ECO:0000313" key="11">
    <source>
        <dbReference type="Proteomes" id="UP000319931"/>
    </source>
</evidence>
<keyword evidence="11" id="KW-1185">Reference proteome</keyword>
<dbReference type="InterPro" id="IPR023418">
    <property type="entry name" value="Thyroxine_BS"/>
</dbReference>
<comment type="catalytic activity">
    <reaction evidence="1 8">
        <text>5-hydroxyisourate + H2O = 5-hydroxy-2-oxo-4-ureido-2,5-dihydro-1H-imidazole-5-carboxylate + H(+)</text>
        <dbReference type="Rhea" id="RHEA:23736"/>
        <dbReference type="ChEBI" id="CHEBI:15377"/>
        <dbReference type="ChEBI" id="CHEBI:15378"/>
        <dbReference type="ChEBI" id="CHEBI:18072"/>
        <dbReference type="ChEBI" id="CHEBI:58639"/>
        <dbReference type="EC" id="3.5.2.17"/>
    </reaction>
</comment>
<comment type="function">
    <text evidence="2">Catalyzes the hydrolysis of 5-hydroxyisourate (HIU) to 2-oxo-4-hydroxy-4-carboxy-5-ureidoimidazoline (OHCU).</text>
</comment>
<sequence>MTSLSTHVLDTTHGRPASGIAVRLEAADGALLFEGVTNADGRCLGLPGLSIGQYRIAFAVAAYFRGLGIALADPPFLDIVTIAFGVADTGHYHVPLLVSPYGYSTYRGS</sequence>
<evidence type="ECO:0000256" key="3">
    <source>
        <dbReference type="ARBA" id="ARBA00009850"/>
    </source>
</evidence>
<organism evidence="10 11">
    <name type="scientific">Sphingomonas glacialis</name>
    <dbReference type="NCBI Taxonomy" id="658225"/>
    <lineage>
        <taxon>Bacteria</taxon>
        <taxon>Pseudomonadati</taxon>
        <taxon>Pseudomonadota</taxon>
        <taxon>Alphaproteobacteria</taxon>
        <taxon>Sphingomonadales</taxon>
        <taxon>Sphingomonadaceae</taxon>
        <taxon>Sphingomonas</taxon>
    </lineage>
</organism>
<comment type="similarity">
    <text evidence="3 8">Belongs to the transthyretin family. 5-hydroxyisourate hydrolase subfamily.</text>
</comment>
<feature type="binding site" evidence="7">
    <location>
        <position position="106"/>
    </location>
    <ligand>
        <name>substrate</name>
    </ligand>
</feature>
<keyword evidence="5 8" id="KW-0659">Purine metabolism</keyword>
<feature type="domain" description="Transthyretin/hydroxyisourate hydrolase" evidence="9">
    <location>
        <begin position="4"/>
        <end position="108"/>
    </location>
</feature>
<dbReference type="InterPro" id="IPR023416">
    <property type="entry name" value="Transthyretin/HIU_hydrolase_d"/>
</dbReference>
<dbReference type="EMBL" id="RCZC01000011">
    <property type="protein sequence ID" value="TPG47182.1"/>
    <property type="molecule type" value="Genomic_DNA"/>
</dbReference>
<gene>
    <name evidence="10" type="primary">uraH</name>
    <name evidence="10" type="ORF">EAH76_22515</name>
</gene>
<evidence type="ECO:0000256" key="4">
    <source>
        <dbReference type="ARBA" id="ARBA00011881"/>
    </source>
</evidence>
<evidence type="ECO:0000256" key="7">
    <source>
        <dbReference type="PIRSR" id="PIRSR600895-51"/>
    </source>
</evidence>
<dbReference type="EC" id="3.5.2.17" evidence="8"/>
<evidence type="ECO:0000256" key="5">
    <source>
        <dbReference type="ARBA" id="ARBA00022631"/>
    </source>
</evidence>
<dbReference type="AlphaFoldDB" id="A0A502FCS8"/>